<dbReference type="EMBL" id="CP031769">
    <property type="protein sequence ID" value="AXR07915.1"/>
    <property type="molecule type" value="Genomic_DNA"/>
</dbReference>
<reference evidence="4 5" key="1">
    <citation type="submission" date="2018-08" db="EMBL/GenBank/DDBJ databases">
        <title>Salinimonas sediminis sp. nov., a piezophilic bacterium isolated from a deep-sea sediment sample from the New Britain Trench.</title>
        <authorList>
            <person name="Cao J."/>
        </authorList>
    </citation>
    <scope>NUCLEOTIDE SEQUENCE [LARGE SCALE GENOMIC DNA]</scope>
    <source>
        <strain evidence="4 5">N102</strain>
    </source>
</reference>
<dbReference type="GO" id="GO:0031956">
    <property type="term" value="F:medium-chain fatty acid-CoA ligase activity"/>
    <property type="evidence" value="ECO:0007669"/>
    <property type="project" value="TreeGrafter"/>
</dbReference>
<feature type="domain" description="AMP-dependent synthetase/ligase" evidence="3">
    <location>
        <begin position="10"/>
        <end position="332"/>
    </location>
</feature>
<evidence type="ECO:0000313" key="4">
    <source>
        <dbReference type="EMBL" id="AXR07915.1"/>
    </source>
</evidence>
<evidence type="ECO:0000256" key="2">
    <source>
        <dbReference type="ARBA" id="ARBA00022598"/>
    </source>
</evidence>
<evidence type="ECO:0000259" key="3">
    <source>
        <dbReference type="Pfam" id="PF00501"/>
    </source>
</evidence>
<comment type="similarity">
    <text evidence="1">Belongs to the ATP-dependent AMP-binding enzyme family.</text>
</comment>
<proteinExistence type="inferred from homology"/>
<gene>
    <name evidence="4" type="ORF">D0Y50_17055</name>
</gene>
<dbReference type="GO" id="GO:0006631">
    <property type="term" value="P:fatty acid metabolic process"/>
    <property type="evidence" value="ECO:0007669"/>
    <property type="project" value="TreeGrafter"/>
</dbReference>
<protein>
    <submittedName>
        <fullName evidence="4">AMP-dependent synthetase</fullName>
    </submittedName>
</protein>
<dbReference type="PANTHER" id="PTHR43201:SF5">
    <property type="entry name" value="MEDIUM-CHAIN ACYL-COA LIGASE ACSF2, MITOCHONDRIAL"/>
    <property type="match status" value="1"/>
</dbReference>
<sequence>MLLEHYLNGDDSAIALKYKDKSLTYLALKEAVTHLANWITNNNVSRIAIAFDNSFAWVVADLACQEAQVCCVPIPLFFSETQQRHVIEESQCECLLTTEVLSFFPSSKKEVLSDSLNITGYMLTPLAASVSMPTGTNKITFTSGSTGTPKGVCLSNESQWQVARSIDSAFQQDEVNHLCILPLSTLLENIAGIYAPLLHGGTVQLASASARGFEGSRLVNPQTLLKLINDVQPTSIILVPDLLMVLLQACSKGWLPPTSLSFIAVGGAHVSPFLLTEARTRGLPVYEGYGLSEAVSVSTLNTPNCNVLGSAGKALGHNTLHIDKGEVVVTGNHFLGYLNQPESFYPSEVRTGDLGVINDGVLTLSGRKKNIMVNSAGRNVSPEWIESLLMGSGLLRQALVFCEARPHSVALIVPLSPQISTDRIRKAVELINQQLPDYAQIENFDVVAPFTPENGLLTQTGKVKRDDVITHYSCTLAALYSTSYFISHAENSVYKNIISGE</sequence>
<dbReference type="Gene3D" id="3.30.300.30">
    <property type="match status" value="1"/>
</dbReference>
<dbReference type="PANTHER" id="PTHR43201">
    <property type="entry name" value="ACYL-COA SYNTHETASE"/>
    <property type="match status" value="1"/>
</dbReference>
<evidence type="ECO:0000256" key="1">
    <source>
        <dbReference type="ARBA" id="ARBA00006432"/>
    </source>
</evidence>
<dbReference type="Pfam" id="PF00501">
    <property type="entry name" value="AMP-binding"/>
    <property type="match status" value="1"/>
</dbReference>
<dbReference type="InterPro" id="IPR042099">
    <property type="entry name" value="ANL_N_sf"/>
</dbReference>
<dbReference type="OrthoDB" id="9803968at2"/>
<dbReference type="PROSITE" id="PS00455">
    <property type="entry name" value="AMP_BINDING"/>
    <property type="match status" value="1"/>
</dbReference>
<dbReference type="Proteomes" id="UP000262073">
    <property type="component" value="Chromosome"/>
</dbReference>
<name>A0A346NQV8_9ALTE</name>
<dbReference type="InterPro" id="IPR000873">
    <property type="entry name" value="AMP-dep_synth/lig_dom"/>
</dbReference>
<dbReference type="Gene3D" id="3.40.50.12780">
    <property type="entry name" value="N-terminal domain of ligase-like"/>
    <property type="match status" value="1"/>
</dbReference>
<dbReference type="RefSeq" id="WP_075607103.1">
    <property type="nucleotide sequence ID" value="NZ_CP031769.1"/>
</dbReference>
<dbReference type="InterPro" id="IPR020845">
    <property type="entry name" value="AMP-binding_CS"/>
</dbReference>
<dbReference type="KEGG" id="salm:D0Y50_17055"/>
<evidence type="ECO:0000313" key="5">
    <source>
        <dbReference type="Proteomes" id="UP000262073"/>
    </source>
</evidence>
<dbReference type="InterPro" id="IPR045851">
    <property type="entry name" value="AMP-bd_C_sf"/>
</dbReference>
<keyword evidence="5" id="KW-1185">Reference proteome</keyword>
<dbReference type="SUPFAM" id="SSF56801">
    <property type="entry name" value="Acetyl-CoA synthetase-like"/>
    <property type="match status" value="1"/>
</dbReference>
<accession>A0A346NQV8</accession>
<organism evidence="4 5">
    <name type="scientific">Salinimonas sediminis</name>
    <dbReference type="NCBI Taxonomy" id="2303538"/>
    <lineage>
        <taxon>Bacteria</taxon>
        <taxon>Pseudomonadati</taxon>
        <taxon>Pseudomonadota</taxon>
        <taxon>Gammaproteobacteria</taxon>
        <taxon>Alteromonadales</taxon>
        <taxon>Alteromonadaceae</taxon>
        <taxon>Alteromonas/Salinimonas group</taxon>
        <taxon>Salinimonas</taxon>
    </lineage>
</organism>
<dbReference type="Pfam" id="PF23562">
    <property type="entry name" value="AMP-binding_C_3"/>
    <property type="match status" value="1"/>
</dbReference>
<dbReference type="AlphaFoldDB" id="A0A346NQV8"/>
<keyword evidence="2" id="KW-0436">Ligase</keyword>